<dbReference type="PANTHER" id="PTHR34301">
    <property type="entry name" value="DNA-BINDING PROTEIN-RELATED"/>
    <property type="match status" value="1"/>
</dbReference>
<organism evidence="1 2">
    <name type="scientific">Edaphobacter aggregans</name>
    <dbReference type="NCBI Taxonomy" id="570835"/>
    <lineage>
        <taxon>Bacteria</taxon>
        <taxon>Pseudomonadati</taxon>
        <taxon>Acidobacteriota</taxon>
        <taxon>Terriglobia</taxon>
        <taxon>Terriglobales</taxon>
        <taxon>Acidobacteriaceae</taxon>
        <taxon>Edaphobacter</taxon>
    </lineage>
</organism>
<dbReference type="Gene3D" id="3.40.50.300">
    <property type="entry name" value="P-loop containing nucleotide triphosphate hydrolases"/>
    <property type="match status" value="1"/>
</dbReference>
<dbReference type="InterPro" id="IPR036388">
    <property type="entry name" value="WH-like_DNA-bd_sf"/>
</dbReference>
<protein>
    <submittedName>
        <fullName evidence="1">Uncharacterized protein</fullName>
    </submittedName>
</protein>
<dbReference type="EMBL" id="RSDW01000001">
    <property type="protein sequence ID" value="RSL18638.1"/>
    <property type="molecule type" value="Genomic_DNA"/>
</dbReference>
<dbReference type="PANTHER" id="PTHR34301:SF8">
    <property type="entry name" value="ATPASE DOMAIN-CONTAINING PROTEIN"/>
    <property type="match status" value="1"/>
</dbReference>
<dbReference type="InterPro" id="IPR027417">
    <property type="entry name" value="P-loop_NTPase"/>
</dbReference>
<dbReference type="RefSeq" id="WP_125486976.1">
    <property type="nucleotide sequence ID" value="NZ_RSDW01000001.1"/>
</dbReference>
<comment type="caution">
    <text evidence="1">The sequence shown here is derived from an EMBL/GenBank/DDBJ whole genome shotgun (WGS) entry which is preliminary data.</text>
</comment>
<dbReference type="OrthoDB" id="9805535at2"/>
<dbReference type="SUPFAM" id="SSF52540">
    <property type="entry name" value="P-loop containing nucleoside triphosphate hydrolases"/>
    <property type="match status" value="1"/>
</dbReference>
<name>A0A428MNY5_9BACT</name>
<dbReference type="Gene3D" id="1.10.10.10">
    <property type="entry name" value="Winged helix-like DNA-binding domain superfamily/Winged helix DNA-binding domain"/>
    <property type="match status" value="1"/>
</dbReference>
<reference evidence="1 2" key="1">
    <citation type="submission" date="2018-12" db="EMBL/GenBank/DDBJ databases">
        <title>Sequencing of bacterial isolates from soil warming experiment in Harvard Forest, Massachusetts, USA.</title>
        <authorList>
            <person name="Deangelis K."/>
        </authorList>
    </citation>
    <scope>NUCLEOTIDE SEQUENCE [LARGE SCALE GENOMIC DNA]</scope>
    <source>
        <strain evidence="1 2">EB153</strain>
    </source>
</reference>
<gene>
    <name evidence="1" type="ORF">EDE15_4229</name>
</gene>
<accession>A0A428MNY5</accession>
<sequence length="303" mass="33925">MGEQITKFFSKLRPELSFSVTQDAWTAKLGVNVASRSEEHVSLLIEALNGLEALASEQPKTRAVGLIIDEFQRLIEIGGRQAESQIRAAIQRHKHVGYVFAGSKTRMLTDMTMDATRPFYRLGTIRFIGPIPRIDFEKFLTDKFRRSGFAVDDPAAITSILQFAEDVPYNVQLLAHTCWDQLRGRSSSESVALTTEVVTSSMLLIARQYDPFYTQIWAALTAIQQKTLLAIINEQGARLQSQKVSQFIGKGASTVQRSVSALIEKDVVREEEHEGGMRLRFEDPFFGQWIRAFPGTAAGLLLP</sequence>
<proteinExistence type="predicted"/>
<evidence type="ECO:0000313" key="1">
    <source>
        <dbReference type="EMBL" id="RSL18638.1"/>
    </source>
</evidence>
<dbReference type="Proteomes" id="UP000269669">
    <property type="component" value="Unassembled WGS sequence"/>
</dbReference>
<dbReference type="AlphaFoldDB" id="A0A428MNY5"/>
<keyword evidence="2" id="KW-1185">Reference proteome</keyword>
<evidence type="ECO:0000313" key="2">
    <source>
        <dbReference type="Proteomes" id="UP000269669"/>
    </source>
</evidence>